<dbReference type="Proteomes" id="UP000501053">
    <property type="component" value="Chromosome"/>
</dbReference>
<evidence type="ECO:0000313" key="1">
    <source>
        <dbReference type="EMBL" id="BCB69905.1"/>
    </source>
</evidence>
<evidence type="ECO:0008006" key="3">
    <source>
        <dbReference type="Google" id="ProtNLM"/>
    </source>
</evidence>
<proteinExistence type="predicted"/>
<evidence type="ECO:0000313" key="2">
    <source>
        <dbReference type="Proteomes" id="UP000501053"/>
    </source>
</evidence>
<organism evidence="1 2">
    <name type="scientific">Vreelandella aquamarina</name>
    <dbReference type="NCBI Taxonomy" id="77097"/>
    <lineage>
        <taxon>Bacteria</taxon>
        <taxon>Pseudomonadati</taxon>
        <taxon>Pseudomonadota</taxon>
        <taxon>Gammaproteobacteria</taxon>
        <taxon>Oceanospirillales</taxon>
        <taxon>Halomonadaceae</taxon>
        <taxon>Vreelandella</taxon>
    </lineage>
</organism>
<gene>
    <name evidence="1" type="ORF">HMEPL2_02560</name>
</gene>
<protein>
    <recommendedName>
        <fullName evidence="3">Transposase IS4-like domain-containing protein</fullName>
    </recommendedName>
</protein>
<dbReference type="EMBL" id="AP022869">
    <property type="protein sequence ID" value="BCB69905.1"/>
    <property type="molecule type" value="Genomic_DNA"/>
</dbReference>
<name>A0A6F8X8A3_9GAMM</name>
<sequence>MLLLAIEKAKASIRAKVEHPFHVIKNLFAYRKVHLQGAGQELGAAVHPVRPRQPGAGKKVRGGCRRGQCVLNLAWQPENRLPGK</sequence>
<reference evidence="1 2" key="1">
    <citation type="submission" date="2020-03" db="EMBL/GenBank/DDBJ databases">
        <title>Complete Genome Sequence of Halomonas meridiana strain Eplume2, isolated from hydrothermal-plume in the north east Pacific Ocean.</title>
        <authorList>
            <person name="Kurihara Y."/>
            <person name="Kawai S."/>
            <person name="Sakai A."/>
            <person name="Galipon J."/>
            <person name="Arakawa K."/>
        </authorList>
    </citation>
    <scope>NUCLEOTIDE SEQUENCE [LARGE SCALE GENOMIC DNA]</scope>
    <source>
        <strain evidence="1 2">Eplume2</strain>
    </source>
</reference>
<dbReference type="AlphaFoldDB" id="A0A6F8X8A3"/>
<accession>A0A6F8X8A3</accession>
<keyword evidence="2" id="KW-1185">Reference proteome</keyword>